<organism evidence="2 3">
    <name type="scientific">Nannocystis bainbridge</name>
    <dbReference type="NCBI Taxonomy" id="2995303"/>
    <lineage>
        <taxon>Bacteria</taxon>
        <taxon>Pseudomonadati</taxon>
        <taxon>Myxococcota</taxon>
        <taxon>Polyangia</taxon>
        <taxon>Nannocystales</taxon>
        <taxon>Nannocystaceae</taxon>
        <taxon>Nannocystis</taxon>
    </lineage>
</organism>
<evidence type="ECO:0000313" key="3">
    <source>
        <dbReference type="Proteomes" id="UP001221686"/>
    </source>
</evidence>
<evidence type="ECO:0008006" key="4">
    <source>
        <dbReference type="Google" id="ProtNLM"/>
    </source>
</evidence>
<sequence>MRRVVVLTTVVWNLVAGCSPTSPGPGAEEAAVEACAAVATLYPRERLGGDEIRKAVVGKHWARRDGGRGSMHGPPMLWRRSNDLQLEARDGKVALTYDVLEEATGKEAAPKKIEKDCQICGEVLVCDQTVWVLSTQVNDPPGGTPLDQLSLDAVAEMDHHDLYLVRHGHEILLDFGVDPREATSGSLEIRTRKLEKGAVVTKSATTFTSEPMGPGYGGRSVRIDLPGSDGIRLDFRPDRRPEGGYGTDTTIEPTLHEMTGLKKNPQLMKQPESLDLPADAPGFYLPQ</sequence>
<name>A0ABT5ECS8_9BACT</name>
<reference evidence="2 3" key="1">
    <citation type="submission" date="2022-11" db="EMBL/GenBank/DDBJ databases">
        <title>Minimal conservation of predation-associated metabolite biosynthetic gene clusters underscores biosynthetic potential of Myxococcota including descriptions for ten novel species: Archangium lansinium sp. nov., Myxococcus landrumus sp. nov., Nannocystis bai.</title>
        <authorList>
            <person name="Ahearne A."/>
            <person name="Stevens C."/>
            <person name="Dowd S."/>
        </authorList>
    </citation>
    <scope>NUCLEOTIDE SEQUENCE [LARGE SCALE GENOMIC DNA]</scope>
    <source>
        <strain evidence="2 3">BB15-2</strain>
    </source>
</reference>
<proteinExistence type="predicted"/>
<accession>A0ABT5ECS8</accession>
<feature type="region of interest" description="Disordered" evidence="1">
    <location>
        <begin position="262"/>
        <end position="287"/>
    </location>
</feature>
<dbReference type="Proteomes" id="UP001221686">
    <property type="component" value="Unassembled WGS sequence"/>
</dbReference>
<keyword evidence="3" id="KW-1185">Reference proteome</keyword>
<evidence type="ECO:0000313" key="2">
    <source>
        <dbReference type="EMBL" id="MDC0723657.1"/>
    </source>
</evidence>
<dbReference type="RefSeq" id="WP_272092200.1">
    <property type="nucleotide sequence ID" value="NZ_JAQNDL010000005.1"/>
</dbReference>
<dbReference type="EMBL" id="JAQNDL010000005">
    <property type="protein sequence ID" value="MDC0723657.1"/>
    <property type="molecule type" value="Genomic_DNA"/>
</dbReference>
<feature type="region of interest" description="Disordered" evidence="1">
    <location>
        <begin position="209"/>
        <end position="230"/>
    </location>
</feature>
<gene>
    <name evidence="2" type="ORF">POL25_42635</name>
</gene>
<comment type="caution">
    <text evidence="2">The sequence shown here is derived from an EMBL/GenBank/DDBJ whole genome shotgun (WGS) entry which is preliminary data.</text>
</comment>
<evidence type="ECO:0000256" key="1">
    <source>
        <dbReference type="SAM" id="MobiDB-lite"/>
    </source>
</evidence>
<dbReference type="PROSITE" id="PS51257">
    <property type="entry name" value="PROKAR_LIPOPROTEIN"/>
    <property type="match status" value="1"/>
</dbReference>
<protein>
    <recommendedName>
        <fullName evidence="4">Lipoprotein</fullName>
    </recommendedName>
</protein>